<keyword evidence="1" id="KW-0732">Signal</keyword>
<gene>
    <name evidence="2" type="ORF">SAMN06295912_101406</name>
</gene>
<organism evidence="2 3">
    <name type="scientific">Edaphosphingomonas laterariae</name>
    <dbReference type="NCBI Taxonomy" id="861865"/>
    <lineage>
        <taxon>Bacteria</taxon>
        <taxon>Pseudomonadati</taxon>
        <taxon>Pseudomonadota</taxon>
        <taxon>Alphaproteobacteria</taxon>
        <taxon>Sphingomonadales</taxon>
        <taxon>Rhizorhabdaceae</taxon>
        <taxon>Edaphosphingomonas</taxon>
    </lineage>
</organism>
<feature type="signal peptide" evidence="1">
    <location>
        <begin position="1"/>
        <end position="39"/>
    </location>
</feature>
<evidence type="ECO:0000313" key="2">
    <source>
        <dbReference type="EMBL" id="SNS11340.1"/>
    </source>
</evidence>
<accession>A0A239BTV9</accession>
<keyword evidence="3" id="KW-1185">Reference proteome</keyword>
<reference evidence="3" key="1">
    <citation type="submission" date="2017-06" db="EMBL/GenBank/DDBJ databases">
        <authorList>
            <person name="Varghese N."/>
            <person name="Submissions S."/>
        </authorList>
    </citation>
    <scope>NUCLEOTIDE SEQUENCE [LARGE SCALE GENOMIC DNA]</scope>
    <source>
        <strain evidence="3">LNB2</strain>
    </source>
</reference>
<protein>
    <submittedName>
        <fullName evidence="2">Uncharacterized protein</fullName>
    </submittedName>
</protein>
<sequence>MNRRSPVLQPCGRKPAAMAMLRPALIASTLLLCAPGAFAQAADAPQGEVIRLTPEQKEEVLSRAGGAKVEPAIGELPISGARQVHGEMGFMIGTGGMRGAYGTAAVPLGENADATVSFETLRAPRR</sequence>
<dbReference type="EMBL" id="FZOS01000001">
    <property type="protein sequence ID" value="SNS11340.1"/>
    <property type="molecule type" value="Genomic_DNA"/>
</dbReference>
<proteinExistence type="predicted"/>
<name>A0A239BTV9_9SPHN</name>
<dbReference type="AlphaFoldDB" id="A0A239BTV9"/>
<feature type="chain" id="PRO_5012941089" evidence="1">
    <location>
        <begin position="40"/>
        <end position="126"/>
    </location>
</feature>
<dbReference type="Proteomes" id="UP000198281">
    <property type="component" value="Unassembled WGS sequence"/>
</dbReference>
<evidence type="ECO:0000313" key="3">
    <source>
        <dbReference type="Proteomes" id="UP000198281"/>
    </source>
</evidence>
<evidence type="ECO:0000256" key="1">
    <source>
        <dbReference type="SAM" id="SignalP"/>
    </source>
</evidence>